<organism evidence="3 4">
    <name type="scientific">Pseudomonas nitroreducens</name>
    <dbReference type="NCBI Taxonomy" id="46680"/>
    <lineage>
        <taxon>Bacteria</taxon>
        <taxon>Pseudomonadati</taxon>
        <taxon>Pseudomonadota</taxon>
        <taxon>Gammaproteobacteria</taxon>
        <taxon>Pseudomonadales</taxon>
        <taxon>Pseudomonadaceae</taxon>
        <taxon>Pseudomonas</taxon>
    </lineage>
</organism>
<keyword evidence="1" id="KW-0472">Membrane</keyword>
<feature type="chain" id="PRO_5031434886" evidence="2">
    <location>
        <begin position="24"/>
        <end position="216"/>
    </location>
</feature>
<protein>
    <submittedName>
        <fullName evidence="3">Uncharacterized protein</fullName>
    </submittedName>
</protein>
<proteinExistence type="predicted"/>
<feature type="transmembrane region" description="Helical" evidence="1">
    <location>
        <begin position="77"/>
        <end position="97"/>
    </location>
</feature>
<dbReference type="AlphaFoldDB" id="A0A7W7KF60"/>
<evidence type="ECO:0000256" key="2">
    <source>
        <dbReference type="SAM" id="SignalP"/>
    </source>
</evidence>
<keyword evidence="1" id="KW-1133">Transmembrane helix</keyword>
<keyword evidence="1" id="KW-0812">Transmembrane</keyword>
<dbReference type="EMBL" id="JACHLI010000001">
    <property type="protein sequence ID" value="MBB4861390.1"/>
    <property type="molecule type" value="Genomic_DNA"/>
</dbReference>
<feature type="transmembrane region" description="Helical" evidence="1">
    <location>
        <begin position="188"/>
        <end position="213"/>
    </location>
</feature>
<sequence length="216" mass="22657">MINRNWLVTVALSLSGFAGTALAADGSGVDVAANFSTLFDFSALVAAVIGVFLIGSGIYGFYTWAKGDGRDKSIGQLIFQLISGTLLISIGWAYGLLKGSFIGDNNNGVTIEGGQYNLALDQAAINAASQISGTGFGRFMPASTFKTILAFVFFFGFVALISGIFGLKEMGNAHNRSQHPLLSPIVKITGGVICMNITWFGCIVSSLIGVSMLCIE</sequence>
<comment type="caution">
    <text evidence="3">The sequence shown here is derived from an EMBL/GenBank/DDBJ whole genome shotgun (WGS) entry which is preliminary data.</text>
</comment>
<gene>
    <name evidence="3" type="ORF">HNP46_000201</name>
</gene>
<keyword evidence="2" id="KW-0732">Signal</keyword>
<accession>A0A7W7KF60</accession>
<evidence type="ECO:0000313" key="3">
    <source>
        <dbReference type="EMBL" id="MBB4861390.1"/>
    </source>
</evidence>
<dbReference type="Proteomes" id="UP000566995">
    <property type="component" value="Unassembled WGS sequence"/>
</dbReference>
<dbReference type="RefSeq" id="WP_184585657.1">
    <property type="nucleotide sequence ID" value="NZ_JACHLI010000001.1"/>
</dbReference>
<evidence type="ECO:0000313" key="4">
    <source>
        <dbReference type="Proteomes" id="UP000566995"/>
    </source>
</evidence>
<feature type="transmembrane region" description="Helical" evidence="1">
    <location>
        <begin position="39"/>
        <end position="65"/>
    </location>
</feature>
<feature type="signal peptide" evidence="2">
    <location>
        <begin position="1"/>
        <end position="23"/>
    </location>
</feature>
<feature type="transmembrane region" description="Helical" evidence="1">
    <location>
        <begin position="148"/>
        <end position="167"/>
    </location>
</feature>
<reference evidence="3 4" key="1">
    <citation type="submission" date="2020-08" db="EMBL/GenBank/DDBJ databases">
        <title>Functional genomics of gut bacteria from endangered species of beetles.</title>
        <authorList>
            <person name="Carlos-Shanley C."/>
        </authorList>
    </citation>
    <scope>NUCLEOTIDE SEQUENCE [LARGE SCALE GENOMIC DNA]</scope>
    <source>
        <strain evidence="3 4">S00179</strain>
    </source>
</reference>
<name>A0A7W7KF60_PSENT</name>
<evidence type="ECO:0000256" key="1">
    <source>
        <dbReference type="SAM" id="Phobius"/>
    </source>
</evidence>